<proteinExistence type="predicted"/>
<evidence type="ECO:0000313" key="3">
    <source>
        <dbReference type="Proteomes" id="UP000272490"/>
    </source>
</evidence>
<evidence type="ECO:0000313" key="2">
    <source>
        <dbReference type="EMBL" id="RRJ24932.1"/>
    </source>
</evidence>
<gene>
    <name evidence="2" type="ORF">EHV10_10770</name>
</gene>
<reference evidence="2 3" key="1">
    <citation type="submission" date="2018-11" db="EMBL/GenBank/DDBJ databases">
        <title>Genome sequencing of Lachnoanaerobaculum sp. KCOM 2030 (= ChDC B114).</title>
        <authorList>
            <person name="Kook J.-K."/>
            <person name="Park S.-N."/>
            <person name="Lim Y.K."/>
        </authorList>
    </citation>
    <scope>NUCLEOTIDE SEQUENCE [LARGE SCALE GENOMIC DNA]</scope>
    <source>
        <strain evidence="2 3">KCOM 2030</strain>
    </source>
</reference>
<protein>
    <recommendedName>
        <fullName evidence="1">Herpesvirus glycoprotein D/GG/GX domain-containing protein</fullName>
    </recommendedName>
</protein>
<keyword evidence="3" id="KW-1185">Reference proteome</keyword>
<accession>A0A3P3QUL3</accession>
<sequence>MSPPCASLLLLRQYLSCSSFDSFSTCTYASASLVAYLKLLSPKT</sequence>
<comment type="caution">
    <text evidence="2">The sequence shown here is derived from an EMBL/GenBank/DDBJ whole genome shotgun (WGS) entry which is preliminary data.</text>
</comment>
<dbReference type="EMBL" id="RRCO01000005">
    <property type="protein sequence ID" value="RRJ24932.1"/>
    <property type="molecule type" value="Genomic_DNA"/>
</dbReference>
<feature type="domain" description="Herpesvirus glycoprotein D/GG/GX" evidence="1">
    <location>
        <begin position="4"/>
        <end position="35"/>
    </location>
</feature>
<dbReference type="Pfam" id="PF01537">
    <property type="entry name" value="Herpes_glycop_D"/>
    <property type="match status" value="1"/>
</dbReference>
<organism evidence="2 3">
    <name type="scientific">Lachnoanaerobaculum gingivalis</name>
    <dbReference type="NCBI Taxonomy" id="2490855"/>
    <lineage>
        <taxon>Bacteria</taxon>
        <taxon>Bacillati</taxon>
        <taxon>Bacillota</taxon>
        <taxon>Clostridia</taxon>
        <taxon>Lachnospirales</taxon>
        <taxon>Lachnospiraceae</taxon>
        <taxon>Lachnoanaerobaculum</taxon>
    </lineage>
</organism>
<dbReference type="AlphaFoldDB" id="A0A3P3QUL3"/>
<dbReference type="Proteomes" id="UP000272490">
    <property type="component" value="Unassembled WGS sequence"/>
</dbReference>
<name>A0A3P3QUL3_9FIRM</name>
<dbReference type="InterPro" id="IPR002896">
    <property type="entry name" value="Herpes_glycop_dom"/>
</dbReference>
<dbReference type="GO" id="GO:0016020">
    <property type="term" value="C:membrane"/>
    <property type="evidence" value="ECO:0007669"/>
    <property type="project" value="InterPro"/>
</dbReference>
<evidence type="ECO:0000259" key="1">
    <source>
        <dbReference type="Pfam" id="PF01537"/>
    </source>
</evidence>